<protein>
    <submittedName>
        <fullName evidence="1">Uncharacterized protein</fullName>
    </submittedName>
</protein>
<comment type="caution">
    <text evidence="1">The sequence shown here is derived from an EMBL/GenBank/DDBJ whole genome shotgun (WGS) entry which is preliminary data.</text>
</comment>
<dbReference type="AlphaFoldDB" id="A0A6G1E3N3"/>
<evidence type="ECO:0000313" key="2">
    <source>
        <dbReference type="Proteomes" id="UP000479710"/>
    </source>
</evidence>
<reference evidence="1 2" key="1">
    <citation type="submission" date="2019-11" db="EMBL/GenBank/DDBJ databases">
        <title>Whole genome sequence of Oryza granulata.</title>
        <authorList>
            <person name="Li W."/>
        </authorList>
    </citation>
    <scope>NUCLEOTIDE SEQUENCE [LARGE SCALE GENOMIC DNA]</scope>
    <source>
        <strain evidence="2">cv. Menghai</strain>
        <tissue evidence="1">Leaf</tissue>
    </source>
</reference>
<evidence type="ECO:0000313" key="1">
    <source>
        <dbReference type="EMBL" id="KAF0919379.1"/>
    </source>
</evidence>
<gene>
    <name evidence="1" type="ORF">E2562_029326</name>
</gene>
<dbReference type="Proteomes" id="UP000479710">
    <property type="component" value="Unassembled WGS sequence"/>
</dbReference>
<name>A0A6G1E3N3_9ORYZ</name>
<dbReference type="EMBL" id="SPHZ02000005">
    <property type="protein sequence ID" value="KAF0919379.1"/>
    <property type="molecule type" value="Genomic_DNA"/>
</dbReference>
<sequence>MGRCGLKRSGPMHQRLLVHGLGAPWLSGKEWGRARVLARVRLMAHGPGQTGLHVSGEATETACTARQRSLSERGHTSVSIGRDMARLGSAKLGALPSSTAGGGAW</sequence>
<accession>A0A6G1E3N3</accession>
<keyword evidence="2" id="KW-1185">Reference proteome</keyword>
<organism evidence="1 2">
    <name type="scientific">Oryza meyeriana var. granulata</name>
    <dbReference type="NCBI Taxonomy" id="110450"/>
    <lineage>
        <taxon>Eukaryota</taxon>
        <taxon>Viridiplantae</taxon>
        <taxon>Streptophyta</taxon>
        <taxon>Embryophyta</taxon>
        <taxon>Tracheophyta</taxon>
        <taxon>Spermatophyta</taxon>
        <taxon>Magnoliopsida</taxon>
        <taxon>Liliopsida</taxon>
        <taxon>Poales</taxon>
        <taxon>Poaceae</taxon>
        <taxon>BOP clade</taxon>
        <taxon>Oryzoideae</taxon>
        <taxon>Oryzeae</taxon>
        <taxon>Oryzinae</taxon>
        <taxon>Oryza</taxon>
        <taxon>Oryza meyeriana</taxon>
    </lineage>
</organism>
<proteinExistence type="predicted"/>